<gene>
    <name evidence="2" type="ORF">EFK50_01380</name>
</gene>
<dbReference type="EMBL" id="RJSE01000002">
    <property type="protein sequence ID" value="RNL65728.1"/>
    <property type="molecule type" value="Genomic_DNA"/>
</dbReference>
<evidence type="ECO:0000313" key="2">
    <source>
        <dbReference type="EMBL" id="RNL65728.1"/>
    </source>
</evidence>
<dbReference type="Pfam" id="PF23343">
    <property type="entry name" value="REP_ORF2-G2P"/>
    <property type="match status" value="1"/>
</dbReference>
<keyword evidence="3" id="KW-1185">Reference proteome</keyword>
<accession>A0A3N0CQI8</accession>
<dbReference type="AlphaFoldDB" id="A0A3N0CQI8"/>
<comment type="caution">
    <text evidence="2">The sequence shown here is derived from an EMBL/GenBank/DDBJ whole genome shotgun (WGS) entry which is preliminary data.</text>
</comment>
<dbReference type="Proteomes" id="UP000267128">
    <property type="component" value="Unassembled WGS sequence"/>
</dbReference>
<organism evidence="2 3">
    <name type="scientific">Nocardioides marmoriginsengisoli</name>
    <dbReference type="NCBI Taxonomy" id="661483"/>
    <lineage>
        <taxon>Bacteria</taxon>
        <taxon>Bacillati</taxon>
        <taxon>Actinomycetota</taxon>
        <taxon>Actinomycetes</taxon>
        <taxon>Propionibacteriales</taxon>
        <taxon>Nocardioidaceae</taxon>
        <taxon>Nocardioides</taxon>
    </lineage>
</organism>
<evidence type="ECO:0000313" key="3">
    <source>
        <dbReference type="Proteomes" id="UP000267128"/>
    </source>
</evidence>
<protein>
    <recommendedName>
        <fullName evidence="1">Replication-associated protein ORF2/G2P domain-containing protein</fullName>
    </recommendedName>
</protein>
<reference evidence="2 3" key="1">
    <citation type="submission" date="2018-11" db="EMBL/GenBank/DDBJ databases">
        <authorList>
            <person name="Li F."/>
        </authorList>
    </citation>
    <scope>NUCLEOTIDE SEQUENCE [LARGE SCALE GENOMIC DNA]</scope>
    <source>
        <strain evidence="2 3">Gsoil 097</strain>
    </source>
</reference>
<name>A0A3N0CQI8_9ACTN</name>
<proteinExistence type="predicted"/>
<evidence type="ECO:0000259" key="1">
    <source>
        <dbReference type="Pfam" id="PF23343"/>
    </source>
</evidence>
<feature type="domain" description="Replication-associated protein ORF2/G2P" evidence="1">
    <location>
        <begin position="218"/>
        <end position="296"/>
    </location>
</feature>
<dbReference type="InterPro" id="IPR056906">
    <property type="entry name" value="ORF2/G2P_dom"/>
</dbReference>
<sequence>MTAVVEVGSRTLGPIEAGRSVRIGYRSSELVSSAASMFAGYRQPDRFERTRVGVDAIASHELRRVEWFRSEHRITKVRDSATGSYVDVPEVLPWLGEFEGQEQTVRTTVEGPRWRIEISPGTVRIAATDPVKRERALARARVAAALKERDRQRREQFEPCWDGCFRVNCEGCRRYDVPPAGKIRCFSRSSRRMMTLRLATLDYAPLFVNAMGEQTVPAMVTLTYPGDWLAVAPTNRAVRRHVEQLRKRWDREYAFWGFPLVGVWKREFQERGAPHFHILCVPPAMPGFQQWLSETWADIVSAEWCGERCWEDEHGRTIKGGACCERGRHVAVGTGVDFREGARATDPRRLAIYFSKHGGYAAKDYQNDAPAEWLARGGVGRFWGVWGLRRAVATVGLSPDVALAVARALRGYQRTQRFQKRVRVLRCVRNEVDPNTGELLHEHSRGCFRSTSVTVQRFKGSAGFVLVNDAPSLAADLARVADQVQGRPDRYYTTASGIRSKGTSGLGPVGFLPP</sequence>